<evidence type="ECO:0008006" key="5">
    <source>
        <dbReference type="Google" id="ProtNLM"/>
    </source>
</evidence>
<keyword evidence="2" id="KW-0732">Signal</keyword>
<comment type="caution">
    <text evidence="3">The sequence shown here is derived from an EMBL/GenBank/DDBJ whole genome shotgun (WGS) entry which is preliminary data.</text>
</comment>
<sequence length="235" mass="23267">MKLSKRATGALLLAVGAGVASTQGLAHAAPKTPAEVAAIENQLGHQEVPYTIPLGAATSQVPLLPEGGEIHGSVPTSPLMPPTETNEDPSQPIPAHILPALNGGKEGPSLGASLPLPAADHSADLGTLGLDAPAAPLNLASPALGIGRPVSFVQGQSGQLADAALSLDQVDPHVVTGPVQAVPGAKAELGGPDQKLSVTDSVRNLTATTTGTVGGILDQAEPVETVGSALDRNAV</sequence>
<evidence type="ECO:0000256" key="2">
    <source>
        <dbReference type="SAM" id="SignalP"/>
    </source>
</evidence>
<feature type="signal peptide" evidence="2">
    <location>
        <begin position="1"/>
        <end position="28"/>
    </location>
</feature>
<gene>
    <name evidence="3" type="ORF">FHR36_002796</name>
</gene>
<dbReference type="RefSeq" id="WP_253796878.1">
    <property type="nucleotide sequence ID" value="NZ_BAAAUB010000106.1"/>
</dbReference>
<evidence type="ECO:0000313" key="3">
    <source>
        <dbReference type="EMBL" id="MCP2309663.1"/>
    </source>
</evidence>
<dbReference type="EMBL" id="JAMZDX010000003">
    <property type="protein sequence ID" value="MCP2309663.1"/>
    <property type="molecule type" value="Genomic_DNA"/>
</dbReference>
<accession>A0ABT1IWZ9</accession>
<keyword evidence="4" id="KW-1185">Reference proteome</keyword>
<organism evidence="3 4">
    <name type="scientific">Kitasatospora paracochleata</name>
    <dbReference type="NCBI Taxonomy" id="58354"/>
    <lineage>
        <taxon>Bacteria</taxon>
        <taxon>Bacillati</taxon>
        <taxon>Actinomycetota</taxon>
        <taxon>Actinomycetes</taxon>
        <taxon>Kitasatosporales</taxon>
        <taxon>Streptomycetaceae</taxon>
        <taxon>Kitasatospora</taxon>
    </lineage>
</organism>
<proteinExistence type="predicted"/>
<dbReference type="Proteomes" id="UP001206483">
    <property type="component" value="Unassembled WGS sequence"/>
</dbReference>
<evidence type="ECO:0000256" key="1">
    <source>
        <dbReference type="SAM" id="MobiDB-lite"/>
    </source>
</evidence>
<reference evidence="3 4" key="1">
    <citation type="submission" date="2022-06" db="EMBL/GenBank/DDBJ databases">
        <title>Sequencing the genomes of 1000 actinobacteria strains.</title>
        <authorList>
            <person name="Klenk H.-P."/>
        </authorList>
    </citation>
    <scope>NUCLEOTIDE SEQUENCE [LARGE SCALE GENOMIC DNA]</scope>
    <source>
        <strain evidence="3 4">DSM 41656</strain>
    </source>
</reference>
<protein>
    <recommendedName>
        <fullName evidence="5">GLTT repeat-containing protein</fullName>
    </recommendedName>
</protein>
<feature type="region of interest" description="Disordered" evidence="1">
    <location>
        <begin position="71"/>
        <end position="90"/>
    </location>
</feature>
<evidence type="ECO:0000313" key="4">
    <source>
        <dbReference type="Proteomes" id="UP001206483"/>
    </source>
</evidence>
<name>A0ABT1IWZ9_9ACTN</name>
<feature type="chain" id="PRO_5047332546" description="GLTT repeat-containing protein" evidence="2">
    <location>
        <begin position="29"/>
        <end position="235"/>
    </location>
</feature>